<keyword evidence="7" id="KW-1006">Bacterial flagellum protein export</keyword>
<feature type="compositionally biased region" description="Basic and acidic residues" evidence="8">
    <location>
        <begin position="67"/>
        <end position="76"/>
    </location>
</feature>
<evidence type="ECO:0000313" key="10">
    <source>
        <dbReference type="EMBL" id="QQG66032.1"/>
    </source>
</evidence>
<evidence type="ECO:0000256" key="8">
    <source>
        <dbReference type="SAM" id="MobiDB-lite"/>
    </source>
</evidence>
<evidence type="ECO:0000256" key="6">
    <source>
        <dbReference type="ARBA" id="ARBA00022927"/>
    </source>
</evidence>
<dbReference type="Pfam" id="PF02108">
    <property type="entry name" value="FliH"/>
    <property type="match status" value="1"/>
</dbReference>
<dbReference type="GO" id="GO:0005829">
    <property type="term" value="C:cytosol"/>
    <property type="evidence" value="ECO:0007669"/>
    <property type="project" value="TreeGrafter"/>
</dbReference>
<dbReference type="Proteomes" id="UP000596092">
    <property type="component" value="Chromosome"/>
</dbReference>
<evidence type="ECO:0000256" key="3">
    <source>
        <dbReference type="ARBA" id="ARBA00016507"/>
    </source>
</evidence>
<evidence type="ECO:0000259" key="9">
    <source>
        <dbReference type="Pfam" id="PF02108"/>
    </source>
</evidence>
<evidence type="ECO:0000256" key="5">
    <source>
        <dbReference type="ARBA" id="ARBA00022795"/>
    </source>
</evidence>
<keyword evidence="4" id="KW-0813">Transport</keyword>
<dbReference type="PANTHER" id="PTHR34982:SF1">
    <property type="entry name" value="FLAGELLAR ASSEMBLY PROTEIN FLIH"/>
    <property type="match status" value="1"/>
</dbReference>
<dbReference type="InterPro" id="IPR018035">
    <property type="entry name" value="Flagellar_FliH/T3SS_HrpE"/>
</dbReference>
<evidence type="ECO:0000256" key="2">
    <source>
        <dbReference type="ARBA" id="ARBA00006602"/>
    </source>
</evidence>
<dbReference type="AlphaFoldDB" id="A0A7T5VE12"/>
<evidence type="ECO:0000256" key="4">
    <source>
        <dbReference type="ARBA" id="ARBA00022448"/>
    </source>
</evidence>
<comment type="similarity">
    <text evidence="2">Belongs to the FliH family.</text>
</comment>
<keyword evidence="11" id="KW-1185">Reference proteome</keyword>
<accession>A0A7T5VE12</accession>
<feature type="region of interest" description="Disordered" evidence="8">
    <location>
        <begin position="252"/>
        <end position="278"/>
    </location>
</feature>
<sequence>MSLSKVFKEDQLFTRTTLIRRSMATVPDEPAAVVDEQLAPVQTDAEEAVPLQTQREEPPQPQAEVSAEDKPLKSEVPDPPPAPAVDVEAVRRQAYEQGMADLAAQYQEEMRQAVAAFTDGCHQLSRQRTVLLQQHQTQYINLIMLLCEKIVRQELQTPRNTIAAALQSALEEAIACEEYHVTLHPADLAIAEQKAPEMVAAVRGIERVVFKTDETITRGGCLLESQVCTVDATVETQLAGLKEFVVEQALVPPLEPDQETPTRSSQPDQVENSSPSAN</sequence>
<gene>
    <name evidence="10" type="ORF">HP555_09200</name>
</gene>
<dbReference type="RefSeq" id="WP_199261777.1">
    <property type="nucleotide sequence ID" value="NZ_CP054140.1"/>
</dbReference>
<reference evidence="10 11" key="1">
    <citation type="submission" date="2020-05" db="EMBL/GenBank/DDBJ databases">
        <title>Complete genome of Desulfobulbus oligotrophicus.</title>
        <authorList>
            <person name="Podar M."/>
        </authorList>
    </citation>
    <scope>NUCLEOTIDE SEQUENCE [LARGE SCALE GENOMIC DNA]</scope>
    <source>
        <strain evidence="10 11">Prop6</strain>
    </source>
</reference>
<feature type="domain" description="Flagellar assembly protein FliH/Type III secretion system HrpE" evidence="9">
    <location>
        <begin position="113"/>
        <end position="239"/>
    </location>
</feature>
<dbReference type="PANTHER" id="PTHR34982">
    <property type="entry name" value="YOP PROTEINS TRANSLOCATION PROTEIN L"/>
    <property type="match status" value="1"/>
</dbReference>
<evidence type="ECO:0000256" key="1">
    <source>
        <dbReference type="ARBA" id="ARBA00003041"/>
    </source>
</evidence>
<dbReference type="InterPro" id="IPR051472">
    <property type="entry name" value="T3SS_Stator/FliH"/>
</dbReference>
<dbReference type="GO" id="GO:0015031">
    <property type="term" value="P:protein transport"/>
    <property type="evidence" value="ECO:0007669"/>
    <property type="project" value="UniProtKB-KW"/>
</dbReference>
<feature type="region of interest" description="Disordered" evidence="8">
    <location>
        <begin position="22"/>
        <end position="84"/>
    </location>
</feature>
<comment type="function">
    <text evidence="1">Needed for flagellar regrowth and assembly.</text>
</comment>
<protein>
    <recommendedName>
        <fullName evidence="3">Flagellar assembly protein FliH</fullName>
    </recommendedName>
</protein>
<name>A0A7T5VE12_9BACT</name>
<organism evidence="10 11">
    <name type="scientific">Desulfobulbus oligotrophicus</name>
    <dbReference type="NCBI Taxonomy" id="1909699"/>
    <lineage>
        <taxon>Bacteria</taxon>
        <taxon>Pseudomonadati</taxon>
        <taxon>Thermodesulfobacteriota</taxon>
        <taxon>Desulfobulbia</taxon>
        <taxon>Desulfobulbales</taxon>
        <taxon>Desulfobulbaceae</taxon>
        <taxon>Desulfobulbus</taxon>
    </lineage>
</organism>
<proteinExistence type="inferred from homology"/>
<evidence type="ECO:0000313" key="11">
    <source>
        <dbReference type="Proteomes" id="UP000596092"/>
    </source>
</evidence>
<keyword evidence="5" id="KW-1005">Bacterial flagellum biogenesis</keyword>
<evidence type="ECO:0000256" key="7">
    <source>
        <dbReference type="ARBA" id="ARBA00023225"/>
    </source>
</evidence>
<dbReference type="KEGG" id="dog:HP555_09200"/>
<feature type="compositionally biased region" description="Polar residues" evidence="8">
    <location>
        <begin position="259"/>
        <end position="278"/>
    </location>
</feature>
<keyword evidence="6" id="KW-0653">Protein transport</keyword>
<dbReference type="GO" id="GO:0044781">
    <property type="term" value="P:bacterial-type flagellum organization"/>
    <property type="evidence" value="ECO:0007669"/>
    <property type="project" value="UniProtKB-KW"/>
</dbReference>
<dbReference type="EMBL" id="CP054140">
    <property type="protein sequence ID" value="QQG66032.1"/>
    <property type="molecule type" value="Genomic_DNA"/>
</dbReference>